<proteinExistence type="predicted"/>
<evidence type="ECO:0000313" key="1">
    <source>
        <dbReference type="EMBL" id="MDV7024465.1"/>
    </source>
</evidence>
<dbReference type="EMBL" id="JAWLOF010000014">
    <property type="protein sequence ID" value="MDV7024465.1"/>
    <property type="molecule type" value="Genomic_DNA"/>
</dbReference>
<dbReference type="RefSeq" id="WP_151605771.1">
    <property type="nucleotide sequence ID" value="NZ_JAWLOF010000014.1"/>
</dbReference>
<comment type="caution">
    <text evidence="1">The sequence shown here is derived from an EMBL/GenBank/DDBJ whole genome shotgun (WGS) entry which is preliminary data.</text>
</comment>
<name>A0ABU4E5S5_9ENTR</name>
<reference evidence="1 2" key="1">
    <citation type="submission" date="2023-10" db="EMBL/GenBank/DDBJ databases">
        <authorList>
            <person name="Dale J."/>
        </authorList>
    </citation>
    <scope>NUCLEOTIDE SEQUENCE [LARGE SCALE GENOMIC DNA]</scope>
    <source>
        <strain evidence="1 2">2023EL-00970</strain>
    </source>
</reference>
<organism evidence="1 2">
    <name type="scientific">Atlantibacter subterraneus</name>
    <dbReference type="NCBI Taxonomy" id="255519"/>
    <lineage>
        <taxon>Bacteria</taxon>
        <taxon>Pseudomonadati</taxon>
        <taxon>Pseudomonadota</taxon>
        <taxon>Gammaproteobacteria</taxon>
        <taxon>Enterobacterales</taxon>
        <taxon>Enterobacteriaceae</taxon>
        <taxon>Atlantibacter</taxon>
    </lineage>
</organism>
<evidence type="ECO:0000313" key="2">
    <source>
        <dbReference type="Proteomes" id="UP001187066"/>
    </source>
</evidence>
<sequence>MHTQNVNVRTATRKSNERWVKNIARIIDRAHYNVACAEEAHAHYGEKLTLTDTCVYFIRGALSAVFNKS</sequence>
<accession>A0ABU4E5S5</accession>
<dbReference type="Proteomes" id="UP001187066">
    <property type="component" value="Unassembled WGS sequence"/>
</dbReference>
<gene>
    <name evidence="1" type="ORF">R4P48_17480</name>
</gene>
<protein>
    <submittedName>
        <fullName evidence="1">Uncharacterized protein</fullName>
    </submittedName>
</protein>
<keyword evidence="2" id="KW-1185">Reference proteome</keyword>